<dbReference type="Proteomes" id="UP001139068">
    <property type="component" value="Unassembled WGS sequence"/>
</dbReference>
<keyword evidence="2" id="KW-1133">Transmembrane helix</keyword>
<accession>A0ABS9YRI3</accession>
<evidence type="ECO:0000256" key="2">
    <source>
        <dbReference type="SAM" id="Phobius"/>
    </source>
</evidence>
<keyword evidence="2" id="KW-0812">Transmembrane</keyword>
<dbReference type="Pfam" id="PF00534">
    <property type="entry name" value="Glycos_transf_1"/>
    <property type="match status" value="1"/>
</dbReference>
<protein>
    <submittedName>
        <fullName evidence="4">Glycosyltransferase</fullName>
        <ecNumber evidence="4">2.4.-.-</ecNumber>
    </submittedName>
</protein>
<dbReference type="PANTHER" id="PTHR12526">
    <property type="entry name" value="GLYCOSYLTRANSFERASE"/>
    <property type="match status" value="1"/>
</dbReference>
<evidence type="ECO:0000313" key="4">
    <source>
        <dbReference type="EMBL" id="MCI4673459.1"/>
    </source>
</evidence>
<gene>
    <name evidence="4" type="ORF">K9U37_00230</name>
</gene>
<dbReference type="PANTHER" id="PTHR12526:SF634">
    <property type="entry name" value="BLL3361 PROTEIN"/>
    <property type="match status" value="1"/>
</dbReference>
<sequence length="360" mass="39925">MPLSRPIVFIADWVEPRLGIPKALESLMARLPTDQIELVLISGPPPVDADHPVTTLEQPRGWRGRLRAFRQLRRVARERSEAGAVLVGVGSWAFAALAAASIFSPFKLTLWEHSILPWRIRNEFAVTVVAIAVRLLAFRLERVVCVSESNRAAIAPLTWPLKKLTVIPNITDIVDNTEKPDIIRGPDSDDVISLVGIGSLTQRKNWALAVRAMQHLPQNYQLEVAGDGPERERLSLLIDELGLRDRVRLLGYVPHADRLINNAHVVVHPSFAETFGYTMVEASAMCRPVVVLDMPVMNEMVPSFACGECSQATPTEFASAIIRASSKTYDYPKAARARKKYFSEGTVLNSWGSLIPGARR</sequence>
<organism evidence="4 5">
    <name type="scientific">Candidatus Mycolicibacterium alkanivorans</name>
    <dbReference type="NCBI Taxonomy" id="2954114"/>
    <lineage>
        <taxon>Bacteria</taxon>
        <taxon>Bacillati</taxon>
        <taxon>Actinomycetota</taxon>
        <taxon>Actinomycetes</taxon>
        <taxon>Mycobacteriales</taxon>
        <taxon>Mycobacteriaceae</taxon>
        <taxon>Mycolicibacterium</taxon>
    </lineage>
</organism>
<dbReference type="EC" id="2.4.-.-" evidence="4"/>
<dbReference type="Gene3D" id="3.40.50.2000">
    <property type="entry name" value="Glycogen Phosphorylase B"/>
    <property type="match status" value="2"/>
</dbReference>
<keyword evidence="2" id="KW-0472">Membrane</keyword>
<name>A0ABS9YRI3_9MYCO</name>
<keyword evidence="5" id="KW-1185">Reference proteome</keyword>
<keyword evidence="4" id="KW-0328">Glycosyltransferase</keyword>
<dbReference type="GO" id="GO:0016757">
    <property type="term" value="F:glycosyltransferase activity"/>
    <property type="evidence" value="ECO:0007669"/>
    <property type="project" value="UniProtKB-KW"/>
</dbReference>
<comment type="caution">
    <text evidence="4">The sequence shown here is derived from an EMBL/GenBank/DDBJ whole genome shotgun (WGS) entry which is preliminary data.</text>
</comment>
<evidence type="ECO:0000313" key="5">
    <source>
        <dbReference type="Proteomes" id="UP001139068"/>
    </source>
</evidence>
<evidence type="ECO:0000259" key="3">
    <source>
        <dbReference type="Pfam" id="PF00534"/>
    </source>
</evidence>
<dbReference type="RefSeq" id="WP_243069994.1">
    <property type="nucleotide sequence ID" value="NZ_JAIVFL010000001.1"/>
</dbReference>
<feature type="transmembrane region" description="Helical" evidence="2">
    <location>
        <begin position="82"/>
        <end position="104"/>
    </location>
</feature>
<evidence type="ECO:0000256" key="1">
    <source>
        <dbReference type="ARBA" id="ARBA00022679"/>
    </source>
</evidence>
<feature type="domain" description="Glycosyl transferase family 1" evidence="3">
    <location>
        <begin position="194"/>
        <end position="332"/>
    </location>
</feature>
<reference evidence="4" key="1">
    <citation type="journal article" date="2022" name="ISME J.">
        <title>Identification of active gaseous-alkane degraders at natural gas seeps.</title>
        <authorList>
            <person name="Farhan Ul Haque M."/>
            <person name="Hernandez M."/>
            <person name="Crombie A.T."/>
            <person name="Murrell J.C."/>
        </authorList>
    </citation>
    <scope>NUCLEOTIDE SEQUENCE</scope>
    <source>
        <strain evidence="4">ANDR5</strain>
    </source>
</reference>
<keyword evidence="1 4" id="KW-0808">Transferase</keyword>
<proteinExistence type="predicted"/>
<dbReference type="SUPFAM" id="SSF53756">
    <property type="entry name" value="UDP-Glycosyltransferase/glycogen phosphorylase"/>
    <property type="match status" value="1"/>
</dbReference>
<dbReference type="InterPro" id="IPR001296">
    <property type="entry name" value="Glyco_trans_1"/>
</dbReference>
<dbReference type="EMBL" id="JAIVFL010000001">
    <property type="protein sequence ID" value="MCI4673459.1"/>
    <property type="molecule type" value="Genomic_DNA"/>
</dbReference>